<feature type="compositionally biased region" description="Polar residues" evidence="1">
    <location>
        <begin position="295"/>
        <end position="317"/>
    </location>
</feature>
<feature type="compositionally biased region" description="Low complexity" evidence="1">
    <location>
        <begin position="242"/>
        <end position="267"/>
    </location>
</feature>
<protein>
    <recommendedName>
        <fullName evidence="5">Encoded protein</fullName>
    </recommendedName>
</protein>
<keyword evidence="2" id="KW-1133">Transmembrane helix</keyword>
<keyword evidence="2" id="KW-0812">Transmembrane</keyword>
<evidence type="ECO:0000256" key="2">
    <source>
        <dbReference type="SAM" id="Phobius"/>
    </source>
</evidence>
<comment type="caution">
    <text evidence="3">The sequence shown here is derived from an EMBL/GenBank/DDBJ whole genome shotgun (WGS) entry which is preliminary data.</text>
</comment>
<sequence>MALAVHLPSSPLPFASRTRRKHASVCHVKPSNSGSSWSLGKPERVDPDLIIPPPPQGSQYQRPESSFAYGGDGGGGKGGGFYNLFTGGGSFGEGDEGGQGRRRPGADFAPFNRVRLMLLSIGWALSVYLVISSLFRLLRAAVVKSGVASWLQAANPMTQVQFQDDNRRSEERTSEQEGDGEEYEAMQAGGAGAVATACAATPGVQSQAVGEGIKGGRDSSDVSSVQSQAVGEGVEGGRDSSDVSSVQSQAVGEGVEGESASSDVSSSWGNLGVGEGCAGGVSEQRDATNSEQRDGTNGQDPLNRQEGGSHSAACSQQSGDESGSGATAAAEASSQPGTEHHALQDENAGGHALRDENADAAGGSQIPEVNEKGASTDGALSSEQLAHADLLRQYKQRREANAAASITGGRFSTESSLTWHTTCAYCMVLGTLAFFFNIK</sequence>
<keyword evidence="4" id="KW-1185">Reference proteome</keyword>
<evidence type="ECO:0000256" key="1">
    <source>
        <dbReference type="SAM" id="MobiDB-lite"/>
    </source>
</evidence>
<reference evidence="3" key="1">
    <citation type="submission" date="2017-08" db="EMBL/GenBank/DDBJ databases">
        <authorList>
            <person name="Polle J.E."/>
            <person name="Barry K."/>
            <person name="Cushman J."/>
            <person name="Schmutz J."/>
            <person name="Tran D."/>
            <person name="Hathwaick L.T."/>
            <person name="Yim W.C."/>
            <person name="Jenkins J."/>
            <person name="Mckie-Krisberg Z.M."/>
            <person name="Prochnik S."/>
            <person name="Lindquist E."/>
            <person name="Dockter R.B."/>
            <person name="Adam C."/>
            <person name="Molina H."/>
            <person name="Bunkerborg J."/>
            <person name="Jin E."/>
            <person name="Buchheim M."/>
            <person name="Magnuson J."/>
        </authorList>
    </citation>
    <scope>NUCLEOTIDE SEQUENCE</scope>
    <source>
        <strain evidence="3">CCAP 19/18</strain>
    </source>
</reference>
<gene>
    <name evidence="3" type="ORF">DUNSADRAFT_12455</name>
</gene>
<evidence type="ECO:0000313" key="3">
    <source>
        <dbReference type="EMBL" id="KAF5841527.1"/>
    </source>
</evidence>
<feature type="region of interest" description="Disordered" evidence="1">
    <location>
        <begin position="161"/>
        <end position="185"/>
    </location>
</feature>
<accession>A0ABQ7H3T8</accession>
<evidence type="ECO:0008006" key="5">
    <source>
        <dbReference type="Google" id="ProtNLM"/>
    </source>
</evidence>
<organism evidence="3 4">
    <name type="scientific">Dunaliella salina</name>
    <name type="common">Green alga</name>
    <name type="synonym">Protococcus salinus</name>
    <dbReference type="NCBI Taxonomy" id="3046"/>
    <lineage>
        <taxon>Eukaryota</taxon>
        <taxon>Viridiplantae</taxon>
        <taxon>Chlorophyta</taxon>
        <taxon>core chlorophytes</taxon>
        <taxon>Chlorophyceae</taxon>
        <taxon>CS clade</taxon>
        <taxon>Chlamydomonadales</taxon>
        <taxon>Dunaliellaceae</taxon>
        <taxon>Dunaliella</taxon>
    </lineage>
</organism>
<feature type="region of interest" description="Disordered" evidence="1">
    <location>
        <begin position="208"/>
        <end position="377"/>
    </location>
</feature>
<feature type="compositionally biased region" description="Basic and acidic residues" evidence="1">
    <location>
        <begin position="283"/>
        <end position="294"/>
    </location>
</feature>
<evidence type="ECO:0000313" key="4">
    <source>
        <dbReference type="Proteomes" id="UP000815325"/>
    </source>
</evidence>
<feature type="compositionally biased region" description="Low complexity" evidence="1">
    <location>
        <begin position="318"/>
        <end position="334"/>
    </location>
</feature>
<feature type="transmembrane region" description="Helical" evidence="2">
    <location>
        <begin position="417"/>
        <end position="438"/>
    </location>
</feature>
<name>A0ABQ7H3T8_DUNSA</name>
<dbReference type="EMBL" id="MU069483">
    <property type="protein sequence ID" value="KAF5841527.1"/>
    <property type="molecule type" value="Genomic_DNA"/>
</dbReference>
<proteinExistence type="predicted"/>
<dbReference type="Proteomes" id="UP000815325">
    <property type="component" value="Unassembled WGS sequence"/>
</dbReference>
<keyword evidence="2" id="KW-0472">Membrane</keyword>
<feature type="compositionally biased region" description="Basic and acidic residues" evidence="1">
    <location>
        <begin position="164"/>
        <end position="175"/>
    </location>
</feature>